<sequence length="38" mass="4442">MKWISAINIPIIKPIGKVDNIFHNNTFLQIYFKVLVVN</sequence>
<proteinExistence type="predicted"/>
<dbReference type="EMBL" id="FORM01000007">
    <property type="protein sequence ID" value="SFJ40145.1"/>
    <property type="molecule type" value="Genomic_DNA"/>
</dbReference>
<evidence type="ECO:0000313" key="1">
    <source>
        <dbReference type="EMBL" id="SFJ40145.1"/>
    </source>
</evidence>
<dbReference type="AlphaFoldDB" id="A0A1I3R1Y5"/>
<gene>
    <name evidence="1" type="ORF">SAMN05443431_10768</name>
</gene>
<reference evidence="2" key="1">
    <citation type="submission" date="2016-10" db="EMBL/GenBank/DDBJ databases">
        <authorList>
            <person name="Varghese N."/>
            <person name="Submissions S."/>
        </authorList>
    </citation>
    <scope>NUCLEOTIDE SEQUENCE [LARGE SCALE GENOMIC DNA]</scope>
    <source>
        <strain evidence="2">DSM 28881</strain>
    </source>
</reference>
<protein>
    <submittedName>
        <fullName evidence="1">Uncharacterized protein</fullName>
    </submittedName>
</protein>
<accession>A0A1I3R1Y5</accession>
<evidence type="ECO:0000313" key="2">
    <source>
        <dbReference type="Proteomes" id="UP000199559"/>
    </source>
</evidence>
<keyword evidence="2" id="KW-1185">Reference proteome</keyword>
<name>A0A1I3R1Y5_9FLAO</name>
<dbReference type="STRING" id="1144750.SAMN05443431_10768"/>
<organism evidence="1 2">
    <name type="scientific">Olleya namhaensis</name>
    <dbReference type="NCBI Taxonomy" id="1144750"/>
    <lineage>
        <taxon>Bacteria</taxon>
        <taxon>Pseudomonadati</taxon>
        <taxon>Bacteroidota</taxon>
        <taxon>Flavobacteriia</taxon>
        <taxon>Flavobacteriales</taxon>
        <taxon>Flavobacteriaceae</taxon>
    </lineage>
</organism>
<dbReference type="Proteomes" id="UP000199559">
    <property type="component" value="Unassembled WGS sequence"/>
</dbReference>